<proteinExistence type="predicted"/>
<evidence type="ECO:0008006" key="2">
    <source>
        <dbReference type="Google" id="ProtNLM"/>
    </source>
</evidence>
<organism evidence="1">
    <name type="scientific">Megaviridae environmental sample</name>
    <dbReference type="NCBI Taxonomy" id="1737588"/>
    <lineage>
        <taxon>Viruses</taxon>
        <taxon>Varidnaviria</taxon>
        <taxon>Bamfordvirae</taxon>
        <taxon>Nucleocytoviricota</taxon>
        <taxon>Megaviricetes</taxon>
        <taxon>Imitervirales</taxon>
        <taxon>Mimiviridae</taxon>
        <taxon>environmental samples</taxon>
    </lineage>
</organism>
<name>A0A5J6VKH5_9VIRU</name>
<dbReference type="SUPFAM" id="SSF56112">
    <property type="entry name" value="Protein kinase-like (PK-like)"/>
    <property type="match status" value="1"/>
</dbReference>
<reference evidence="1" key="1">
    <citation type="journal article" date="2019" name="Philos. Trans. R. Soc. Lond., B, Biol. Sci.">
        <title>Targeted metagenomic recovery of four divergent viruses reveals shared and distinctive characteristics of giant viruses of marine eukaryotes.</title>
        <authorList>
            <person name="Needham D.M."/>
            <person name="Poirier C."/>
            <person name="Hehenberger E."/>
            <person name="Jimenez V."/>
            <person name="Swalwell J.E."/>
            <person name="Santoro A.E."/>
            <person name="Worden A.Z."/>
        </authorList>
    </citation>
    <scope>NUCLEOTIDE SEQUENCE</scope>
    <source>
        <strain evidence="1">MPacV-611</strain>
    </source>
</reference>
<sequence length="205" mass="24289">MKIIFIICTICITYIISLTLSKKKQKQETDLYKMRIITKSTKNMFINPWNGLRRHESFNLEKDCLQIINNNFNCICKKKCYHFPEIINYDNKRYKFFLSIRGLSLNNYHRFLNYNIIKKIVLNKHQIEEQVNCITHNLEKSKVAHLDLASKNICIDNEGTLSLIDFDIACINGRCISSKIQKKYNEYTTEKFKKKFIGSVSRILL</sequence>
<dbReference type="EMBL" id="MN448289">
    <property type="protein sequence ID" value="QFG74490.1"/>
    <property type="molecule type" value="Genomic_DNA"/>
</dbReference>
<accession>A0A5J6VKH5</accession>
<dbReference type="Gene3D" id="1.10.510.10">
    <property type="entry name" value="Transferase(Phosphotransferase) domain 1"/>
    <property type="match status" value="1"/>
</dbReference>
<dbReference type="InterPro" id="IPR011009">
    <property type="entry name" value="Kinase-like_dom_sf"/>
</dbReference>
<evidence type="ECO:0000313" key="1">
    <source>
        <dbReference type="EMBL" id="QFG74490.1"/>
    </source>
</evidence>
<protein>
    <recommendedName>
        <fullName evidence="2">Protein kinase domain-containing protein</fullName>
    </recommendedName>
</protein>